<organism evidence="2 3">
    <name type="scientific">Cnephaeus nilssonii</name>
    <name type="common">Northern bat</name>
    <name type="synonym">Eptesicus nilssonii</name>
    <dbReference type="NCBI Taxonomy" id="3371016"/>
    <lineage>
        <taxon>Eukaryota</taxon>
        <taxon>Metazoa</taxon>
        <taxon>Chordata</taxon>
        <taxon>Craniata</taxon>
        <taxon>Vertebrata</taxon>
        <taxon>Euteleostomi</taxon>
        <taxon>Mammalia</taxon>
        <taxon>Eutheria</taxon>
        <taxon>Laurasiatheria</taxon>
        <taxon>Chiroptera</taxon>
        <taxon>Yangochiroptera</taxon>
        <taxon>Vespertilionidae</taxon>
        <taxon>Cnephaeus</taxon>
    </lineage>
</organism>
<feature type="compositionally biased region" description="Basic and acidic residues" evidence="1">
    <location>
        <begin position="304"/>
        <end position="322"/>
    </location>
</feature>
<proteinExistence type="predicted"/>
<comment type="caution">
    <text evidence="2">The sequence shown here is derived from an EMBL/GenBank/DDBJ whole genome shotgun (WGS) entry which is preliminary data.</text>
</comment>
<evidence type="ECO:0000313" key="2">
    <source>
        <dbReference type="EMBL" id="KAK1328005.1"/>
    </source>
</evidence>
<gene>
    <name evidence="2" type="ORF">QTO34_012427</name>
</gene>
<feature type="region of interest" description="Disordered" evidence="1">
    <location>
        <begin position="1"/>
        <end position="63"/>
    </location>
</feature>
<feature type="compositionally biased region" description="Basic and acidic residues" evidence="1">
    <location>
        <begin position="93"/>
        <end position="104"/>
    </location>
</feature>
<feature type="compositionally biased region" description="Gly residues" evidence="1">
    <location>
        <begin position="40"/>
        <end position="50"/>
    </location>
</feature>
<accession>A0AA40LCV1</accession>
<feature type="region of interest" description="Disordered" evidence="1">
    <location>
        <begin position="76"/>
        <end position="121"/>
    </location>
</feature>
<dbReference type="InterPro" id="IPR052852">
    <property type="entry name" value="SSU_Processome_Comp"/>
</dbReference>
<dbReference type="Proteomes" id="UP001177744">
    <property type="component" value="Unassembled WGS sequence"/>
</dbReference>
<dbReference type="AlphaFoldDB" id="A0AA40LCV1"/>
<feature type="compositionally biased region" description="Pro residues" evidence="1">
    <location>
        <begin position="53"/>
        <end position="62"/>
    </location>
</feature>
<feature type="region of interest" description="Disordered" evidence="1">
    <location>
        <begin position="304"/>
        <end position="346"/>
    </location>
</feature>
<name>A0AA40LCV1_CNENI</name>
<keyword evidence="3" id="KW-1185">Reference proteome</keyword>
<dbReference type="InterPro" id="IPR027973">
    <property type="entry name" value="FSAF1-like"/>
</dbReference>
<dbReference type="PANTHER" id="PTHR28366">
    <property type="entry name" value="CHROMOSOME 1 OPEN READING FRAME 131"/>
    <property type="match status" value="1"/>
</dbReference>
<evidence type="ECO:0000256" key="1">
    <source>
        <dbReference type="SAM" id="MobiDB-lite"/>
    </source>
</evidence>
<feature type="compositionally biased region" description="Low complexity" evidence="1">
    <location>
        <begin position="22"/>
        <end position="34"/>
    </location>
</feature>
<dbReference type="EMBL" id="JAULJE010000024">
    <property type="protein sequence ID" value="KAK1328005.1"/>
    <property type="molecule type" value="Genomic_DNA"/>
</dbReference>
<reference evidence="2" key="1">
    <citation type="submission" date="2023-06" db="EMBL/GenBank/DDBJ databases">
        <title>Reference genome for the Northern bat (Eptesicus nilssonii), a most northern bat species.</title>
        <authorList>
            <person name="Laine V.N."/>
            <person name="Pulliainen A.T."/>
            <person name="Lilley T.M."/>
        </authorList>
    </citation>
    <scope>NUCLEOTIDE SEQUENCE</scope>
    <source>
        <strain evidence="2">BLF_Eptnil</strain>
        <tissue evidence="2">Kidney</tissue>
    </source>
</reference>
<protein>
    <submittedName>
        <fullName evidence="2">Uncharacterized protein</fullName>
    </submittedName>
</protein>
<dbReference type="Pfam" id="PF15375">
    <property type="entry name" value="FSAF1"/>
    <property type="match status" value="2"/>
</dbReference>
<sequence>MRRARARGRRNPEVRAPRTRARAQPAPGGRRAVAQSRTGDGAGAGAGQGRGSSPPPSSPPPRQLLDAVLQNLYDFGPRRAASPSGRSIALSRNRREPVEVVEFHSRKKRKQKPDQDENAKVTKTSIVEKDVNMQEFNLEKRACFASAVPSEHGTVLGGAVTLREPSRSSLNHHSVLLALVAAGREDVHAYLAPSSRSLKRIPDGRGLLRGGFGERPGLILLCLQARLEVHRFGITGYGKGKERVLERERAVMLGAQVSGCSASRGKGRWEMGAEYKVMVCPFFPAASQKRSYVNYKALQEQIKEKKAAKDEERRMAQDTEIFKKKKRKGQEDRKSKKKKAAPSILSSGRIGQVGKFKNGTLILSQVDIRKINSSRAAK</sequence>
<evidence type="ECO:0000313" key="3">
    <source>
        <dbReference type="Proteomes" id="UP001177744"/>
    </source>
</evidence>
<dbReference type="PANTHER" id="PTHR28366:SF1">
    <property type="entry name" value="CHROMOSOME 1 OPEN READING FRAME 131"/>
    <property type="match status" value="1"/>
</dbReference>
<feature type="compositionally biased region" description="Basic and acidic residues" evidence="1">
    <location>
        <begin position="112"/>
        <end position="121"/>
    </location>
</feature>